<evidence type="ECO:0000313" key="3">
    <source>
        <dbReference type="Proteomes" id="UP000278627"/>
    </source>
</evidence>
<protein>
    <submittedName>
        <fullName evidence="4">Secreted protein</fullName>
    </submittedName>
</protein>
<keyword evidence="3" id="KW-1185">Reference proteome</keyword>
<gene>
    <name evidence="2" type="ORF">BPAG_LOCUS14082</name>
</gene>
<proteinExistence type="predicted"/>
<dbReference type="AlphaFoldDB" id="A0A0N4TYQ3"/>
<sequence length="98" mass="10628">MHRSINEISSLIPRVSLAFLFLPLKCQGKLLTSGRIRSAYDRIFCPRQNFPSLEARRFLQYAGSNLTVSLGVVGSVVSGSSNSGVSCGMVICFDLGTK</sequence>
<organism evidence="4">
    <name type="scientific">Brugia pahangi</name>
    <name type="common">Filarial nematode worm</name>
    <dbReference type="NCBI Taxonomy" id="6280"/>
    <lineage>
        <taxon>Eukaryota</taxon>
        <taxon>Metazoa</taxon>
        <taxon>Ecdysozoa</taxon>
        <taxon>Nematoda</taxon>
        <taxon>Chromadorea</taxon>
        <taxon>Rhabditida</taxon>
        <taxon>Spirurina</taxon>
        <taxon>Spiruromorpha</taxon>
        <taxon>Filarioidea</taxon>
        <taxon>Onchocercidae</taxon>
        <taxon>Brugia</taxon>
    </lineage>
</organism>
<reference evidence="2 3" key="2">
    <citation type="submission" date="2018-11" db="EMBL/GenBank/DDBJ databases">
        <authorList>
            <consortium name="Pathogen Informatics"/>
        </authorList>
    </citation>
    <scope>NUCLEOTIDE SEQUENCE [LARGE SCALE GENOMIC DNA]</scope>
</reference>
<accession>A0A0N4TYQ3</accession>
<feature type="signal peptide" evidence="1">
    <location>
        <begin position="1"/>
        <end position="28"/>
    </location>
</feature>
<dbReference type="WBParaSite" id="BPAG_0001415401-mRNA-1">
    <property type="protein sequence ID" value="BPAG_0001415401-mRNA-1"/>
    <property type="gene ID" value="BPAG_0001415401"/>
</dbReference>
<evidence type="ECO:0000313" key="2">
    <source>
        <dbReference type="EMBL" id="VDN95267.1"/>
    </source>
</evidence>
<evidence type="ECO:0000256" key="1">
    <source>
        <dbReference type="SAM" id="SignalP"/>
    </source>
</evidence>
<feature type="chain" id="PRO_5043122337" evidence="1">
    <location>
        <begin position="29"/>
        <end position="98"/>
    </location>
</feature>
<dbReference type="EMBL" id="UZAD01013513">
    <property type="protein sequence ID" value="VDN95267.1"/>
    <property type="molecule type" value="Genomic_DNA"/>
</dbReference>
<name>A0A0N4TYQ3_BRUPA</name>
<keyword evidence="1" id="KW-0732">Signal</keyword>
<dbReference type="Proteomes" id="UP000278627">
    <property type="component" value="Unassembled WGS sequence"/>
</dbReference>
<evidence type="ECO:0000313" key="4">
    <source>
        <dbReference type="WBParaSite" id="BPAG_0001415401-mRNA-1"/>
    </source>
</evidence>
<reference evidence="4" key="1">
    <citation type="submission" date="2017-02" db="UniProtKB">
        <authorList>
            <consortium name="WormBaseParasite"/>
        </authorList>
    </citation>
    <scope>IDENTIFICATION</scope>
</reference>